<name>A0A0D2AN98_9PEZI</name>
<gene>
    <name evidence="3" type="primary">YAF9</name>
    <name evidence="6" type="ORF">PV09_07947</name>
</gene>
<evidence type="ECO:0000256" key="4">
    <source>
        <dbReference type="SAM" id="MobiDB-lite"/>
    </source>
</evidence>
<evidence type="ECO:0000313" key="6">
    <source>
        <dbReference type="EMBL" id="KIW00594.1"/>
    </source>
</evidence>
<feature type="domain" description="YEATS" evidence="5">
    <location>
        <begin position="9"/>
        <end position="175"/>
    </location>
</feature>
<dbReference type="RefSeq" id="XP_016210463.1">
    <property type="nucleotide sequence ID" value="XM_016361781.1"/>
</dbReference>
<keyword evidence="3" id="KW-0227">DNA damage</keyword>
<keyword evidence="1 2" id="KW-0539">Nucleus</keyword>
<dbReference type="GO" id="GO:0005737">
    <property type="term" value="C:cytoplasm"/>
    <property type="evidence" value="ECO:0007669"/>
    <property type="project" value="UniProtKB-SubCell"/>
</dbReference>
<dbReference type="Gene3D" id="2.60.40.1970">
    <property type="entry name" value="YEATS domain"/>
    <property type="match status" value="1"/>
</dbReference>
<dbReference type="Proteomes" id="UP000053259">
    <property type="component" value="Unassembled WGS sequence"/>
</dbReference>
<sequence>MSSNKQNRRVKNKRISREFIIGSEAWKLSEQELKNPKNQPGATSGWRVYLRPVPNGPCLTAWLKKVTFILHETFPNAVRTVESVNPATGGFELEETAYGGFVIGIKMYFVPSSGEKWQQRSHFLQLDPYSGEQDPEKAEAEKEEMRKANMVRSEQIEVIEFNEPNEALWDALTNDDQWDYLRPARAKSKSKGRGANVAKLPDYPPPPGGEYAAGQLPEKPLEQGHVYSKETEDLLVELLKKASAEADAALLKTLTRSKEVTEFIEKMKEGHDVDDKLRALFESLPPKKK</sequence>
<comment type="subunit">
    <text evidence="3">Component of the SWR1 chromatin-remodeling complex and of the NuA4 histone acetyltransferase complex.</text>
</comment>
<evidence type="ECO:0000313" key="7">
    <source>
        <dbReference type="Proteomes" id="UP000053259"/>
    </source>
</evidence>
<dbReference type="PROSITE" id="PS51037">
    <property type="entry name" value="YEATS"/>
    <property type="match status" value="1"/>
</dbReference>
<accession>A0A0D2AN98</accession>
<evidence type="ECO:0000256" key="2">
    <source>
        <dbReference type="PROSITE-ProRule" id="PRU00376"/>
    </source>
</evidence>
<comment type="similarity">
    <text evidence="3">Belongs to the YAF9 family.</text>
</comment>
<dbReference type="PANTHER" id="PTHR23195">
    <property type="entry name" value="YEATS DOMAIN"/>
    <property type="match status" value="1"/>
</dbReference>
<keyword evidence="3" id="KW-0963">Cytoplasm</keyword>
<dbReference type="OrthoDB" id="16041at2759"/>
<dbReference type="InterPro" id="IPR055129">
    <property type="entry name" value="YEATS_dom"/>
</dbReference>
<dbReference type="AlphaFoldDB" id="A0A0D2AN98"/>
<dbReference type="GO" id="GO:0006281">
    <property type="term" value="P:DNA repair"/>
    <property type="evidence" value="ECO:0007669"/>
    <property type="project" value="UniProtKB-UniRule"/>
</dbReference>
<dbReference type="InterPro" id="IPR038704">
    <property type="entry name" value="YEAST_sf"/>
</dbReference>
<keyword evidence="3" id="KW-0175">Coiled coil</keyword>
<keyword evidence="3" id="KW-0804">Transcription</keyword>
<comment type="subcellular location">
    <subcellularLocation>
        <location evidence="3">Nucleus</location>
    </subcellularLocation>
    <subcellularLocation>
        <location evidence="3">Cytoplasm</location>
    </subcellularLocation>
</comment>
<dbReference type="STRING" id="253628.A0A0D2AN98"/>
<comment type="function">
    <text evidence="3">Component of the SWR1 complex which mediates the ATP-dependent exchange of histone H2A for an H2A variant leading to transcriptional regulation of selected genes by chromatin remodeling. Component of the NuA4 histone acetyltransferase complex which is involved in transcriptional activation of selected genes principally by acetylation of nucleosomal histones H4 and H2A. The NuA4 complex is also involved in DNA repair. Yaf9 may also be required for viability in conditions in which the structural integrity of the spindle is compromised.</text>
</comment>
<dbReference type="GO" id="GO:0006325">
    <property type="term" value="P:chromatin organization"/>
    <property type="evidence" value="ECO:0007669"/>
    <property type="project" value="UniProtKB-KW"/>
</dbReference>
<keyword evidence="3" id="KW-0805">Transcription regulation</keyword>
<evidence type="ECO:0000256" key="3">
    <source>
        <dbReference type="RuleBase" id="RU367117"/>
    </source>
</evidence>
<proteinExistence type="inferred from homology"/>
<keyword evidence="3" id="KW-0156">Chromatin regulator</keyword>
<dbReference type="GeneID" id="27315920"/>
<dbReference type="GO" id="GO:0000812">
    <property type="term" value="C:Swr1 complex"/>
    <property type="evidence" value="ECO:0007669"/>
    <property type="project" value="UniProtKB-UniRule"/>
</dbReference>
<dbReference type="VEuPathDB" id="FungiDB:PV09_07947"/>
<dbReference type="GO" id="GO:0006355">
    <property type="term" value="P:regulation of DNA-templated transcription"/>
    <property type="evidence" value="ECO:0007669"/>
    <property type="project" value="InterPro"/>
</dbReference>
<feature type="region of interest" description="Disordered" evidence="4">
    <location>
        <begin position="191"/>
        <end position="215"/>
    </location>
</feature>
<dbReference type="HOGENOM" id="CLU_051385_2_0_1"/>
<evidence type="ECO:0000256" key="1">
    <source>
        <dbReference type="ARBA" id="ARBA00023242"/>
    </source>
</evidence>
<dbReference type="Pfam" id="PF03366">
    <property type="entry name" value="YEATS"/>
    <property type="match status" value="1"/>
</dbReference>
<comment type="domain">
    <text evidence="3">The coiled-coil domain is required for assembly into the NuA4 complex.</text>
</comment>
<keyword evidence="7" id="KW-1185">Reference proteome</keyword>
<protein>
    <recommendedName>
        <fullName evidence="3">Protein AF-9 homolog</fullName>
    </recommendedName>
</protein>
<dbReference type="EMBL" id="KN847562">
    <property type="protein sequence ID" value="KIW00594.1"/>
    <property type="molecule type" value="Genomic_DNA"/>
</dbReference>
<dbReference type="EMBL" id="KN847562">
    <property type="protein sequence ID" value="KIW00595.1"/>
    <property type="molecule type" value="Genomic_DNA"/>
</dbReference>
<dbReference type="InterPro" id="IPR005033">
    <property type="entry name" value="YEATS"/>
</dbReference>
<evidence type="ECO:0000259" key="5">
    <source>
        <dbReference type="PROSITE" id="PS51037"/>
    </source>
</evidence>
<dbReference type="RefSeq" id="XP_016210464.1">
    <property type="nucleotide sequence ID" value="XM_016361782.1"/>
</dbReference>
<keyword evidence="3" id="KW-0234">DNA repair</keyword>
<dbReference type="FunCoup" id="A0A0D2AN98">
    <property type="interactions" value="668"/>
</dbReference>
<reference evidence="6 7" key="1">
    <citation type="submission" date="2015-01" db="EMBL/GenBank/DDBJ databases">
        <title>The Genome Sequence of Ochroconis gallopava CBS43764.</title>
        <authorList>
            <consortium name="The Broad Institute Genomics Platform"/>
            <person name="Cuomo C."/>
            <person name="de Hoog S."/>
            <person name="Gorbushina A."/>
            <person name="Stielow B."/>
            <person name="Teixiera M."/>
            <person name="Abouelleil A."/>
            <person name="Chapman S.B."/>
            <person name="Priest M."/>
            <person name="Young S.K."/>
            <person name="Wortman J."/>
            <person name="Nusbaum C."/>
            <person name="Birren B."/>
        </authorList>
    </citation>
    <scope>NUCLEOTIDE SEQUENCE [LARGE SCALE GENOMIC DNA]</scope>
    <source>
        <strain evidence="6 7">CBS 43764</strain>
    </source>
</reference>
<organism evidence="6 7">
    <name type="scientific">Verruconis gallopava</name>
    <dbReference type="NCBI Taxonomy" id="253628"/>
    <lineage>
        <taxon>Eukaryota</taxon>
        <taxon>Fungi</taxon>
        <taxon>Dikarya</taxon>
        <taxon>Ascomycota</taxon>
        <taxon>Pezizomycotina</taxon>
        <taxon>Dothideomycetes</taxon>
        <taxon>Pleosporomycetidae</taxon>
        <taxon>Venturiales</taxon>
        <taxon>Sympoventuriaceae</taxon>
        <taxon>Verruconis</taxon>
    </lineage>
</organism>
<keyword evidence="3" id="KW-0010">Activator</keyword>